<keyword evidence="5 10" id="KW-0812">Transmembrane</keyword>
<evidence type="ECO:0000256" key="6">
    <source>
        <dbReference type="ARBA" id="ARBA00023004"/>
    </source>
</evidence>
<keyword evidence="14" id="KW-1185">Reference proteome</keyword>
<dbReference type="Gene3D" id="3.55.50.30">
    <property type="match status" value="1"/>
</dbReference>
<evidence type="ECO:0000313" key="14">
    <source>
        <dbReference type="Proteomes" id="UP000488936"/>
    </source>
</evidence>
<evidence type="ECO:0000256" key="1">
    <source>
        <dbReference type="ARBA" id="ARBA00004571"/>
    </source>
</evidence>
<evidence type="ECO:0000256" key="4">
    <source>
        <dbReference type="ARBA" id="ARBA00022496"/>
    </source>
</evidence>
<evidence type="ECO:0000256" key="2">
    <source>
        <dbReference type="ARBA" id="ARBA00022448"/>
    </source>
</evidence>
<dbReference type="OrthoDB" id="9768177at2"/>
<dbReference type="InterPro" id="IPR037066">
    <property type="entry name" value="Plug_dom_sf"/>
</dbReference>
<dbReference type="Gene3D" id="2.40.170.20">
    <property type="entry name" value="TonB-dependent receptor, beta-barrel domain"/>
    <property type="match status" value="1"/>
</dbReference>
<dbReference type="InterPro" id="IPR011662">
    <property type="entry name" value="Secretin/TonB_short_N"/>
</dbReference>
<keyword evidence="9 10" id="KW-0998">Cell outer membrane</keyword>
<keyword evidence="2 10" id="KW-0813">Transport</keyword>
<dbReference type="AlphaFoldDB" id="A0A7K1GHM9"/>
<comment type="caution">
    <text evidence="13">The sequence shown here is derived from an EMBL/GenBank/DDBJ whole genome shotgun (WGS) entry which is preliminary data.</text>
</comment>
<gene>
    <name evidence="13" type="ORF">GJV77_00895</name>
</gene>
<accession>A0A7K1GHM9</accession>
<dbReference type="NCBIfam" id="TIGR04057">
    <property type="entry name" value="SusC_RagA_signa"/>
    <property type="match status" value="1"/>
</dbReference>
<dbReference type="RefSeq" id="WP_155034474.1">
    <property type="nucleotide sequence ID" value="NZ_JBHTIG010000060.1"/>
</dbReference>
<evidence type="ECO:0000256" key="10">
    <source>
        <dbReference type="PROSITE-ProRule" id="PRU01360"/>
    </source>
</evidence>
<keyword evidence="4" id="KW-0410">Iron transport</keyword>
<feature type="domain" description="Secretin/TonB short N-terminal" evidence="12">
    <location>
        <begin position="63"/>
        <end position="114"/>
    </location>
</feature>
<dbReference type="InterPro" id="IPR039426">
    <property type="entry name" value="TonB-dep_rcpt-like"/>
</dbReference>
<proteinExistence type="inferred from homology"/>
<evidence type="ECO:0000259" key="12">
    <source>
        <dbReference type="SMART" id="SM00965"/>
    </source>
</evidence>
<dbReference type="InterPro" id="IPR036942">
    <property type="entry name" value="Beta-barrel_TonB_sf"/>
</dbReference>
<evidence type="ECO:0000256" key="9">
    <source>
        <dbReference type="ARBA" id="ARBA00023237"/>
    </source>
</evidence>
<evidence type="ECO:0000256" key="8">
    <source>
        <dbReference type="ARBA" id="ARBA00023136"/>
    </source>
</evidence>
<dbReference type="Gene3D" id="2.170.130.10">
    <property type="entry name" value="TonB-dependent receptor, plug domain"/>
    <property type="match status" value="1"/>
</dbReference>
<dbReference type="Pfam" id="PF00593">
    <property type="entry name" value="TonB_dep_Rec_b-barrel"/>
    <property type="match status" value="1"/>
</dbReference>
<dbReference type="SMART" id="SM00965">
    <property type="entry name" value="STN"/>
    <property type="match status" value="1"/>
</dbReference>
<dbReference type="InterPro" id="IPR023996">
    <property type="entry name" value="TonB-dep_OMP_SusC/RagA"/>
</dbReference>
<keyword evidence="3 10" id="KW-1134">Transmembrane beta strand</keyword>
<sequence length="1161" mass="131536">MYLKLLQRKNKLYASLATALLFLNLLSFNELYGQQKAIAPIVLQLEKASIVDVFNAIKKQSSYTIIYSDQVTALEKRVNLNINSSEINTILNLLVEHYGITYQVSGTTISVKLPSKSQQRIKGVVKDQYGIAVPGATVILKGTNQGVSTDLDGSFSIAAQIGKDKLQVSFIGYKTVEALVSKTMQITMVIDQTSLEEVVVVGYGKQKKANVTGAVDQVGAETFRDRPVTNLAKALQGEIGNLNLVIGDGKPTRSATYNVRGTTSIGGGGSALVLIDGVPGDPSLLNPNDIESVSVLKDAASAAIYGARGSFGVILITTKESKNEKSKINFSTNFSILDHTVKPDLVTNGYQWAEQFDQSYYSWNDYKMHPSKANSVFPFSMEYLQELKQHDQDPSLSKVQIDPSTGKYVYYGNTDWMKELYADMITAQEYNLNASGSGEKASYYLSGRINSQDGVFRYNPDKFKMYNLRGKGALRLTNWLKLENNFEYAEMDYFFPILNHPSDTPVWRRISDEAFPVAMLYNPDGTLTHNAAIVFGSFITGGNYSDTNRQQLRNTTSFKADIIKEELSFYGDFTFRNLNEVENKQYTPVPYSVRPGELSQRGENKLQEYQKKTTYKGMNLYTEYKKQFNGHNIKGLIGYNYEKLRLDRRSFERNDLTNSLLPDFGLATGENIVLKAGGYQWATLGAFFRFNYNYREKYFVEVNGRYDGSSKFPENQQWGFFPSASVGYRVSQENFWQNSRLADIIPELKFRASYGSLGNGNIAPYQYLETMSVNQLNVLLNGKNPLYTNKPNVIPNGLTWEKATTFNIGLDTQWFNRRLVTSFDWYKRSTTDMYTQGTPLPEVFGATEPKGNYADLQTKGWELSIAWRDQINFSKPLKYKFKFILSDNKSTITKFNNPTKSLDTFYQGMQVGEIWGFENAGYFIDQADIDNHADQSYIRVSAANIKMPGDIKFADLNGDGVIDIGDNTLNNPGDRRVIGNSTPRFNFGFKADFEWNNFFFNAFFQGVGKRDFWPGADNSLFWGAYNRPYSWHPSKMSNMMWSEQNPDAYFPRMRGYVALNSRGELNVQQSKYIQNAAYIRLKNLTIGYDFPKHLLEKNKIQSLRIFFTGQNLWTYSPMFRVLKTMDPEVIDGSDPELAGNRGNGMRYPMLKTFSLGLDITF</sequence>
<reference evidence="13 14" key="1">
    <citation type="journal article" date="2006" name="Int. J. Syst. Evol. Microbiol.">
        <title>Myroides pelagicus sp. nov., isolated from seawater in Thailand.</title>
        <authorList>
            <person name="Yoon J."/>
            <person name="Maneerat S."/>
            <person name="Kawai F."/>
            <person name="Yokota A."/>
        </authorList>
    </citation>
    <scope>NUCLEOTIDE SEQUENCE [LARGE SCALE GENOMIC DNA]</scope>
    <source>
        <strain evidence="13 14">SM1T</strain>
    </source>
</reference>
<organism evidence="13 14">
    <name type="scientific">Myroides pelagicus</name>
    <dbReference type="NCBI Taxonomy" id="270914"/>
    <lineage>
        <taxon>Bacteria</taxon>
        <taxon>Pseudomonadati</taxon>
        <taxon>Bacteroidota</taxon>
        <taxon>Flavobacteriia</taxon>
        <taxon>Flavobacteriales</taxon>
        <taxon>Flavobacteriaceae</taxon>
        <taxon>Myroides</taxon>
    </lineage>
</organism>
<dbReference type="NCBIfam" id="TIGR04056">
    <property type="entry name" value="OMP_RagA_SusC"/>
    <property type="match status" value="1"/>
</dbReference>
<evidence type="ECO:0000256" key="7">
    <source>
        <dbReference type="ARBA" id="ARBA00023077"/>
    </source>
</evidence>
<keyword evidence="4" id="KW-0406">Ion transport</keyword>
<keyword evidence="8 10" id="KW-0472">Membrane</keyword>
<evidence type="ECO:0000256" key="3">
    <source>
        <dbReference type="ARBA" id="ARBA00022452"/>
    </source>
</evidence>
<protein>
    <submittedName>
        <fullName evidence="13">SusC/RagA family TonB-linked outer membrane protein</fullName>
    </submittedName>
</protein>
<dbReference type="InterPro" id="IPR012910">
    <property type="entry name" value="Plug_dom"/>
</dbReference>
<dbReference type="EMBL" id="WMJY01000001">
    <property type="protein sequence ID" value="MTH28485.1"/>
    <property type="molecule type" value="Genomic_DNA"/>
</dbReference>
<dbReference type="Gene3D" id="2.60.40.1120">
    <property type="entry name" value="Carboxypeptidase-like, regulatory domain"/>
    <property type="match status" value="1"/>
</dbReference>
<keyword evidence="6" id="KW-0408">Iron</keyword>
<dbReference type="GO" id="GO:0006826">
    <property type="term" value="P:iron ion transport"/>
    <property type="evidence" value="ECO:0007669"/>
    <property type="project" value="UniProtKB-KW"/>
</dbReference>
<comment type="similarity">
    <text evidence="10 11">Belongs to the TonB-dependent receptor family.</text>
</comment>
<dbReference type="InterPro" id="IPR008969">
    <property type="entry name" value="CarboxyPept-like_regulatory"/>
</dbReference>
<dbReference type="SUPFAM" id="SSF56935">
    <property type="entry name" value="Porins"/>
    <property type="match status" value="1"/>
</dbReference>
<dbReference type="PROSITE" id="PS52016">
    <property type="entry name" value="TONB_DEPENDENT_REC_3"/>
    <property type="match status" value="1"/>
</dbReference>
<dbReference type="InterPro" id="IPR023997">
    <property type="entry name" value="TonB-dep_OMP_SusC/RagA_CS"/>
</dbReference>
<dbReference type="Pfam" id="PF07715">
    <property type="entry name" value="Plug"/>
    <property type="match status" value="1"/>
</dbReference>
<keyword evidence="7 11" id="KW-0798">TonB box</keyword>
<dbReference type="InterPro" id="IPR000531">
    <property type="entry name" value="Beta-barrel_TonB"/>
</dbReference>
<comment type="subcellular location">
    <subcellularLocation>
        <location evidence="1 10">Cell outer membrane</location>
        <topology evidence="1 10">Multi-pass membrane protein</topology>
    </subcellularLocation>
</comment>
<dbReference type="Pfam" id="PF13715">
    <property type="entry name" value="CarbopepD_reg_2"/>
    <property type="match status" value="1"/>
</dbReference>
<dbReference type="Proteomes" id="UP000488936">
    <property type="component" value="Unassembled WGS sequence"/>
</dbReference>
<evidence type="ECO:0000313" key="13">
    <source>
        <dbReference type="EMBL" id="MTH28485.1"/>
    </source>
</evidence>
<evidence type="ECO:0000256" key="5">
    <source>
        <dbReference type="ARBA" id="ARBA00022692"/>
    </source>
</evidence>
<evidence type="ECO:0000256" key="11">
    <source>
        <dbReference type="RuleBase" id="RU003357"/>
    </source>
</evidence>
<dbReference type="SUPFAM" id="SSF49464">
    <property type="entry name" value="Carboxypeptidase regulatory domain-like"/>
    <property type="match status" value="1"/>
</dbReference>
<dbReference type="GO" id="GO:0009279">
    <property type="term" value="C:cell outer membrane"/>
    <property type="evidence" value="ECO:0007669"/>
    <property type="project" value="UniProtKB-SubCell"/>
</dbReference>
<name>A0A7K1GHM9_9FLAO</name>